<keyword evidence="6" id="KW-1185">Reference proteome</keyword>
<dbReference type="PROSITE" id="PS50297">
    <property type="entry name" value="ANK_REP_REGION"/>
    <property type="match status" value="1"/>
</dbReference>
<reference evidence="5 6" key="1">
    <citation type="submission" date="2016-03" db="EMBL/GenBank/DDBJ databases">
        <authorList>
            <person name="Ploux O."/>
        </authorList>
    </citation>
    <scope>NUCLEOTIDE SEQUENCE [LARGE SCALE GENOMIC DNA]</scope>
    <source>
        <strain evidence="5 6">UAMH 11012</strain>
    </source>
</reference>
<dbReference type="PANTHER" id="PTHR10039">
    <property type="entry name" value="AMELOGENIN"/>
    <property type="match status" value="1"/>
</dbReference>
<dbReference type="EMBL" id="FJOG01000024">
    <property type="protein sequence ID" value="CZR63571.1"/>
    <property type="molecule type" value="Genomic_DNA"/>
</dbReference>
<evidence type="ECO:0000259" key="3">
    <source>
        <dbReference type="Pfam" id="PF24883"/>
    </source>
</evidence>
<dbReference type="Pfam" id="PF24883">
    <property type="entry name" value="NPHP3_N"/>
    <property type="match status" value="1"/>
</dbReference>
<feature type="domain" description="DUF7791" evidence="4">
    <location>
        <begin position="562"/>
        <end position="694"/>
    </location>
</feature>
<dbReference type="AlphaFoldDB" id="A0A1L7XEW9"/>
<evidence type="ECO:0000313" key="5">
    <source>
        <dbReference type="EMBL" id="CZR63571.1"/>
    </source>
</evidence>
<dbReference type="SUPFAM" id="SSF52540">
    <property type="entry name" value="P-loop containing nucleoside triphosphate hydrolases"/>
    <property type="match status" value="1"/>
</dbReference>
<dbReference type="Pfam" id="PF25053">
    <property type="entry name" value="DUF7791"/>
    <property type="match status" value="1"/>
</dbReference>
<protein>
    <submittedName>
        <fullName evidence="5">Uncharacterized protein</fullName>
    </submittedName>
</protein>
<dbReference type="InterPro" id="IPR027417">
    <property type="entry name" value="P-loop_NTPase"/>
</dbReference>
<feature type="domain" description="Nephrocystin 3-like N-terminal" evidence="3">
    <location>
        <begin position="289"/>
        <end position="452"/>
    </location>
</feature>
<dbReference type="InterPro" id="IPR056884">
    <property type="entry name" value="NPHP3-like_N"/>
</dbReference>
<evidence type="ECO:0000259" key="4">
    <source>
        <dbReference type="Pfam" id="PF25053"/>
    </source>
</evidence>
<dbReference type="OrthoDB" id="443402at2759"/>
<organism evidence="5 6">
    <name type="scientific">Phialocephala subalpina</name>
    <dbReference type="NCBI Taxonomy" id="576137"/>
    <lineage>
        <taxon>Eukaryota</taxon>
        <taxon>Fungi</taxon>
        <taxon>Dikarya</taxon>
        <taxon>Ascomycota</taxon>
        <taxon>Pezizomycotina</taxon>
        <taxon>Leotiomycetes</taxon>
        <taxon>Helotiales</taxon>
        <taxon>Mollisiaceae</taxon>
        <taxon>Phialocephala</taxon>
        <taxon>Phialocephala fortinii species complex</taxon>
    </lineage>
</organism>
<feature type="repeat" description="ANK" evidence="2">
    <location>
        <begin position="783"/>
        <end position="815"/>
    </location>
</feature>
<keyword evidence="1" id="KW-0677">Repeat</keyword>
<dbReference type="STRING" id="576137.A0A1L7XEW9"/>
<keyword evidence="2" id="KW-0040">ANK repeat</keyword>
<dbReference type="SUPFAM" id="SSF48403">
    <property type="entry name" value="Ankyrin repeat"/>
    <property type="match status" value="1"/>
</dbReference>
<accession>A0A1L7XEW9</accession>
<evidence type="ECO:0000256" key="1">
    <source>
        <dbReference type="ARBA" id="ARBA00022737"/>
    </source>
</evidence>
<dbReference type="Gene3D" id="3.40.50.300">
    <property type="entry name" value="P-loop containing nucleotide triphosphate hydrolases"/>
    <property type="match status" value="1"/>
</dbReference>
<dbReference type="InterPro" id="IPR002110">
    <property type="entry name" value="Ankyrin_rpt"/>
</dbReference>
<dbReference type="PANTHER" id="PTHR10039:SF5">
    <property type="entry name" value="NACHT DOMAIN-CONTAINING PROTEIN"/>
    <property type="match status" value="1"/>
</dbReference>
<dbReference type="InterPro" id="IPR056693">
    <property type="entry name" value="DUF7791"/>
</dbReference>
<dbReference type="PROSITE" id="PS50088">
    <property type="entry name" value="ANK_REPEAT"/>
    <property type="match status" value="1"/>
</dbReference>
<sequence length="862" mass="98878">MADPMTALGLASNIVQLISFTSDIVSKSREIYKSQDGKLIEHMELEAITTSLHDLSREIVSPFQKGILLSKAEEDLQKLWGECNDISRQLIVAIESLQTQGRNKKWNSFRQALKTVWKEDEIEALSRRLDRYRAQIDTALLVSLTAILREHIPIQAPFNQEVDSKVRWAEELIEAIRQHQWELQSQKDVAKFSSQVSATTETQRKEQRKGGILDKLRFTSMGDRYERIEEAHRKTFEWIFVNGEDQATSSTTLRTADSESLTEPLRPMEVGYGSAVELDEEENHPRWSSFPLWLLSNEGIYWITGKPGSGKSTLMKYLYNEHRTLTYLHQWSGDYPLVTAGFFFWNSGAVMQMSKMGLLQALLYELIQGHVDLVPSLFPDRWRSYELFGGDVRPWSWSELSCAFDMLLDDTSKRFCFFIDGLDEFDGDCAELAKFVLEKSARSNVKMCVASRPWLVFEDAFQCKPSLRLEDLTARDIRLFTSETLRGNNMFIHLEHLQPQEAEWLIVEVTGKASGVFLWVRLVVLSLLEGLQDGDTITDLYERLLLLPSDLEQLFLNILKGLKPFYFEQASKLFQYVRAAQKPLSLLSLSFAEDGFKMAMSANVQALPPEQLKFRGENTRRRLISRCKGLLEASTYKRDGASAKVQYFHRTVKDFLHSPKIWQYITSEAPNSFDPDLMLCGAFLRQIKSMRIQRETFYIFKWLLDEFSHYSLRIDNKSRDIHLSGLNELDRAVAIFQSGDGAILLAKGGSSMNFFFDYAFNYPLHTYVEHKLSAGYSANSQIDVNSLLYIAATSADVRMVGILLDHGADPNIGQSVNPTAWQHILRELNVNCKNPSSKDLKIRFRGIRSIFKRVRSKKIIAT</sequence>
<name>A0A1L7XEW9_9HELO</name>
<gene>
    <name evidence="5" type="ORF">PAC_13468</name>
</gene>
<proteinExistence type="predicted"/>
<evidence type="ECO:0000256" key="2">
    <source>
        <dbReference type="PROSITE-ProRule" id="PRU00023"/>
    </source>
</evidence>
<dbReference type="InterPro" id="IPR036770">
    <property type="entry name" value="Ankyrin_rpt-contain_sf"/>
</dbReference>
<evidence type="ECO:0000313" key="6">
    <source>
        <dbReference type="Proteomes" id="UP000184330"/>
    </source>
</evidence>
<dbReference type="Proteomes" id="UP000184330">
    <property type="component" value="Unassembled WGS sequence"/>
</dbReference>